<evidence type="ECO:0000313" key="3">
    <source>
        <dbReference type="Proteomes" id="UP001589844"/>
    </source>
</evidence>
<name>A0ABV6IDG4_9BURK</name>
<dbReference type="Proteomes" id="UP001589844">
    <property type="component" value="Unassembled WGS sequence"/>
</dbReference>
<feature type="signal peptide" evidence="1">
    <location>
        <begin position="1"/>
        <end position="27"/>
    </location>
</feature>
<keyword evidence="1" id="KW-0732">Signal</keyword>
<protein>
    <submittedName>
        <fullName evidence="2">Uncharacterized protein</fullName>
    </submittedName>
</protein>
<evidence type="ECO:0000313" key="2">
    <source>
        <dbReference type="EMBL" id="MFC0348899.1"/>
    </source>
</evidence>
<reference evidence="2 3" key="1">
    <citation type="submission" date="2024-09" db="EMBL/GenBank/DDBJ databases">
        <authorList>
            <person name="Sun Q."/>
            <person name="Mori K."/>
        </authorList>
    </citation>
    <scope>NUCLEOTIDE SEQUENCE [LARGE SCALE GENOMIC DNA]</scope>
    <source>
        <strain evidence="2 3">CCM 8677</strain>
    </source>
</reference>
<evidence type="ECO:0000256" key="1">
    <source>
        <dbReference type="SAM" id="SignalP"/>
    </source>
</evidence>
<sequence length="281" mass="30550">MNQLWRKKIGQSILLALGCSCLVVAHAQDSTGKTADSEKLVTKDELKKILASYPSSGNSYDGDKLKIRSNIVGFKPLDGSDNSATKCAPISTKMIVSSDTGTELTVNITNIPKPSDWMVDQEELDGLEECKKGEKLVNLYTAYKIDKATLSQYGFNRTGVEFGALVVPFKFHLGVNEFSSSPTVAPYIGWSSGFLQDRGVKFTPIFSSGLAMVPITPKDGGTSKPTPALSTALGVILTSDKNQNFNAGFLFGHDFLGKSERNFDRKVGKSWISFYVGYNTN</sequence>
<gene>
    <name evidence="2" type="ORF">ACFFJH_03695</name>
</gene>
<feature type="chain" id="PRO_5046044447" evidence="1">
    <location>
        <begin position="28"/>
        <end position="281"/>
    </location>
</feature>
<keyword evidence="3" id="KW-1185">Reference proteome</keyword>
<comment type="caution">
    <text evidence="2">The sequence shown here is derived from an EMBL/GenBank/DDBJ whole genome shotgun (WGS) entry which is preliminary data.</text>
</comment>
<dbReference type="PROSITE" id="PS51257">
    <property type="entry name" value="PROKAR_LIPOPROTEIN"/>
    <property type="match status" value="1"/>
</dbReference>
<dbReference type="RefSeq" id="WP_390210138.1">
    <property type="nucleotide sequence ID" value="NZ_JBHLXJ010000003.1"/>
</dbReference>
<proteinExistence type="predicted"/>
<dbReference type="EMBL" id="JBHLXJ010000003">
    <property type="protein sequence ID" value="MFC0348899.1"/>
    <property type="molecule type" value="Genomic_DNA"/>
</dbReference>
<accession>A0ABV6IDG4</accession>
<organism evidence="2 3">
    <name type="scientific">Undibacterium danionis</name>
    <dbReference type="NCBI Taxonomy" id="1812100"/>
    <lineage>
        <taxon>Bacteria</taxon>
        <taxon>Pseudomonadati</taxon>
        <taxon>Pseudomonadota</taxon>
        <taxon>Betaproteobacteria</taxon>
        <taxon>Burkholderiales</taxon>
        <taxon>Oxalobacteraceae</taxon>
        <taxon>Undibacterium</taxon>
    </lineage>
</organism>